<evidence type="ECO:0000313" key="3">
    <source>
        <dbReference type="Proteomes" id="UP001501257"/>
    </source>
</evidence>
<dbReference type="InterPro" id="IPR042095">
    <property type="entry name" value="SUMF_sf"/>
</dbReference>
<keyword evidence="3" id="KW-1185">Reference proteome</keyword>
<reference evidence="3" key="1">
    <citation type="journal article" date="2019" name="Int. J. Syst. Evol. Microbiol.">
        <title>The Global Catalogue of Microorganisms (GCM) 10K type strain sequencing project: providing services to taxonomists for standard genome sequencing and annotation.</title>
        <authorList>
            <consortium name="The Broad Institute Genomics Platform"/>
            <consortium name="The Broad Institute Genome Sequencing Center for Infectious Disease"/>
            <person name="Wu L."/>
            <person name="Ma J."/>
        </authorList>
    </citation>
    <scope>NUCLEOTIDE SEQUENCE [LARGE SCALE GENOMIC DNA]</scope>
    <source>
        <strain evidence="3">JCM 18952</strain>
    </source>
</reference>
<dbReference type="Pfam" id="PF03781">
    <property type="entry name" value="FGE-sulfatase"/>
    <property type="match status" value="1"/>
</dbReference>
<name>A0ABP9TKV3_9MICC</name>
<evidence type="ECO:0000313" key="2">
    <source>
        <dbReference type="EMBL" id="GAA5226025.1"/>
    </source>
</evidence>
<dbReference type="InterPro" id="IPR051043">
    <property type="entry name" value="Sulfatase_Mod_Factor_Kinase"/>
</dbReference>
<dbReference type="SUPFAM" id="SSF56436">
    <property type="entry name" value="C-type lectin-like"/>
    <property type="match status" value="1"/>
</dbReference>
<dbReference type="PANTHER" id="PTHR23150:SF19">
    <property type="entry name" value="FORMYLGLYCINE-GENERATING ENZYME"/>
    <property type="match status" value="1"/>
</dbReference>
<dbReference type="EMBL" id="BAABLK010000009">
    <property type="protein sequence ID" value="GAA5226025.1"/>
    <property type="molecule type" value="Genomic_DNA"/>
</dbReference>
<dbReference type="Proteomes" id="UP001501257">
    <property type="component" value="Unassembled WGS sequence"/>
</dbReference>
<evidence type="ECO:0000259" key="1">
    <source>
        <dbReference type="Pfam" id="PF03781"/>
    </source>
</evidence>
<accession>A0ABP9TKV3</accession>
<dbReference type="PANTHER" id="PTHR23150">
    <property type="entry name" value="SULFATASE MODIFYING FACTOR 1, 2"/>
    <property type="match status" value="1"/>
</dbReference>
<dbReference type="Gene3D" id="3.90.1580.10">
    <property type="entry name" value="paralog of FGE (formylglycine-generating enzyme)"/>
    <property type="match status" value="1"/>
</dbReference>
<organism evidence="2 3">
    <name type="scientific">Paeniglutamicibacter antarcticus</name>
    <dbReference type="NCBI Taxonomy" id="494023"/>
    <lineage>
        <taxon>Bacteria</taxon>
        <taxon>Bacillati</taxon>
        <taxon>Actinomycetota</taxon>
        <taxon>Actinomycetes</taxon>
        <taxon>Micrococcales</taxon>
        <taxon>Micrococcaceae</taxon>
        <taxon>Paeniglutamicibacter</taxon>
    </lineage>
</organism>
<sequence>MRDARSERVREVHLRPFQLAHTQVTNAQWAQVPGMRPEHHAGSNLPAHPVTWFEAVAWCNASSLAAGLEPAYGFGERGTLWNVGAEGYRLPTEAEWEFACRAGTTGPTHGPLDDIAWTAGDSLDGPRQVGLKAANAFGAFDMLGNIWEWCWDYADTARYGDYRSLRGGGWDDKAWSCRASVRRGSAPDAVIDDVGFRVARGAVGEPGGSIAQGWSAQADRRRAAIRGPLPVGWTPLRSLQED</sequence>
<feature type="domain" description="Sulfatase-modifying factor enzyme-like" evidence="1">
    <location>
        <begin position="6"/>
        <end position="200"/>
    </location>
</feature>
<gene>
    <name evidence="2" type="ORF">GCM10025778_05550</name>
</gene>
<dbReference type="InterPro" id="IPR016187">
    <property type="entry name" value="CTDL_fold"/>
</dbReference>
<dbReference type="InterPro" id="IPR005532">
    <property type="entry name" value="SUMF_dom"/>
</dbReference>
<proteinExistence type="predicted"/>
<protein>
    <submittedName>
        <fullName evidence="2">SUMF1/EgtB/PvdO family nonheme iron enzyme</fullName>
    </submittedName>
</protein>
<comment type="caution">
    <text evidence="2">The sequence shown here is derived from an EMBL/GenBank/DDBJ whole genome shotgun (WGS) entry which is preliminary data.</text>
</comment>